<dbReference type="PANTHER" id="PTHR34846:SF7">
    <property type="entry name" value="BLL7811 PROTEIN"/>
    <property type="match status" value="1"/>
</dbReference>
<feature type="domain" description="Carboxymuconolactone decarboxylase-like" evidence="1">
    <location>
        <begin position="44"/>
        <end position="127"/>
    </location>
</feature>
<accession>A0A543BP51</accession>
<gene>
    <name evidence="2" type="ORF">FB560_2235</name>
</gene>
<reference evidence="2 3" key="1">
    <citation type="submission" date="2019-06" db="EMBL/GenBank/DDBJ databases">
        <title>Sequencing the genomes of 1000 actinobacteria strains.</title>
        <authorList>
            <person name="Klenk H.-P."/>
        </authorList>
    </citation>
    <scope>NUCLEOTIDE SEQUENCE [LARGE SCALE GENOMIC DNA]</scope>
    <source>
        <strain evidence="2 3">DSM 20169</strain>
    </source>
</reference>
<keyword evidence="3" id="KW-1185">Reference proteome</keyword>
<protein>
    <submittedName>
        <fullName evidence="2">AhpD family alkylhydroperoxidase</fullName>
    </submittedName>
</protein>
<name>A0A543BP51_9MICO</name>
<evidence type="ECO:0000259" key="1">
    <source>
        <dbReference type="Pfam" id="PF02627"/>
    </source>
</evidence>
<organism evidence="2 3">
    <name type="scientific">Microbacterium saperdae</name>
    <dbReference type="NCBI Taxonomy" id="69368"/>
    <lineage>
        <taxon>Bacteria</taxon>
        <taxon>Bacillati</taxon>
        <taxon>Actinomycetota</taxon>
        <taxon>Actinomycetes</taxon>
        <taxon>Micrococcales</taxon>
        <taxon>Microbacteriaceae</taxon>
        <taxon>Microbacterium</taxon>
    </lineage>
</organism>
<dbReference type="Pfam" id="PF02627">
    <property type="entry name" value="CMD"/>
    <property type="match status" value="1"/>
</dbReference>
<keyword evidence="2" id="KW-0560">Oxidoreductase</keyword>
<dbReference type="AlphaFoldDB" id="A0A543BP51"/>
<dbReference type="InterPro" id="IPR003779">
    <property type="entry name" value="CMD-like"/>
</dbReference>
<dbReference type="Gene3D" id="1.20.1290.10">
    <property type="entry name" value="AhpD-like"/>
    <property type="match status" value="1"/>
</dbReference>
<proteinExistence type="predicted"/>
<dbReference type="GO" id="GO:0051920">
    <property type="term" value="F:peroxiredoxin activity"/>
    <property type="evidence" value="ECO:0007669"/>
    <property type="project" value="InterPro"/>
</dbReference>
<dbReference type="NCBIfam" id="TIGR00778">
    <property type="entry name" value="ahpD_dom"/>
    <property type="match status" value="1"/>
</dbReference>
<dbReference type="EMBL" id="VFOX01000001">
    <property type="protein sequence ID" value="TQL86573.1"/>
    <property type="molecule type" value="Genomic_DNA"/>
</dbReference>
<evidence type="ECO:0000313" key="3">
    <source>
        <dbReference type="Proteomes" id="UP000317209"/>
    </source>
</evidence>
<keyword evidence="2" id="KW-0575">Peroxidase</keyword>
<dbReference type="InterPro" id="IPR004675">
    <property type="entry name" value="AhpD_core"/>
</dbReference>
<sequence length="186" mass="20515">MPLSLRFLHFRTETAPASEFLRGEYHGVMSETRVHLSKTEPAAYQALDAFSRTVGEICAANGIDERLKELVMIHCSQLNGCAFCARIHVDRALAAGVDTDTLTQIPAWRESGVFSDRERAALELAEAFTFIADEGVSDEVYNRVGSVFTEKEYAALSWACVSINAFNRIVIAGRYPVPARTPQAQA</sequence>
<dbReference type="PANTHER" id="PTHR34846">
    <property type="entry name" value="4-CARBOXYMUCONOLACTONE DECARBOXYLASE FAMILY PROTEIN (AFU_ORTHOLOGUE AFUA_6G11590)"/>
    <property type="match status" value="1"/>
</dbReference>
<evidence type="ECO:0000313" key="2">
    <source>
        <dbReference type="EMBL" id="TQL86573.1"/>
    </source>
</evidence>
<dbReference type="InterPro" id="IPR029032">
    <property type="entry name" value="AhpD-like"/>
</dbReference>
<dbReference type="Proteomes" id="UP000317209">
    <property type="component" value="Unassembled WGS sequence"/>
</dbReference>
<dbReference type="SUPFAM" id="SSF69118">
    <property type="entry name" value="AhpD-like"/>
    <property type="match status" value="1"/>
</dbReference>
<comment type="caution">
    <text evidence="2">The sequence shown here is derived from an EMBL/GenBank/DDBJ whole genome shotgun (WGS) entry which is preliminary data.</text>
</comment>